<evidence type="ECO:0000256" key="7">
    <source>
        <dbReference type="RuleBase" id="RU361277"/>
    </source>
</evidence>
<dbReference type="GO" id="GO:0008106">
    <property type="term" value="F:alcohol dehydrogenase (NADP+) activity"/>
    <property type="evidence" value="ECO:0007669"/>
    <property type="project" value="UniProtKB-EC"/>
</dbReference>
<dbReference type="SMART" id="SM00829">
    <property type="entry name" value="PKS_ER"/>
    <property type="match status" value="1"/>
</dbReference>
<evidence type="ECO:0000256" key="6">
    <source>
        <dbReference type="ARBA" id="ARBA00048262"/>
    </source>
</evidence>
<dbReference type="InterPro" id="IPR047109">
    <property type="entry name" value="CAD-like"/>
</dbReference>
<comment type="caution">
    <text evidence="9">The sequence shown here is derived from an EMBL/GenBank/DDBJ whole genome shotgun (WGS) entry which is preliminary data.</text>
</comment>
<evidence type="ECO:0000256" key="5">
    <source>
        <dbReference type="ARBA" id="ARBA00024074"/>
    </source>
</evidence>
<organism evidence="9 10">
    <name type="scientific">Streptomyces inhibens</name>
    <dbReference type="NCBI Taxonomy" id="2293571"/>
    <lineage>
        <taxon>Bacteria</taxon>
        <taxon>Bacillati</taxon>
        <taxon>Actinomycetota</taxon>
        <taxon>Actinomycetes</taxon>
        <taxon>Kitasatosporales</taxon>
        <taxon>Streptomycetaceae</taxon>
        <taxon>Streptomyces</taxon>
    </lineage>
</organism>
<accession>A0A371PR37</accession>
<dbReference type="OrthoDB" id="3567264at2"/>
<dbReference type="InterPro" id="IPR013149">
    <property type="entry name" value="ADH-like_C"/>
</dbReference>
<name>A0A371PR37_STRIH</name>
<dbReference type="SUPFAM" id="SSF50129">
    <property type="entry name" value="GroES-like"/>
    <property type="match status" value="1"/>
</dbReference>
<dbReference type="EC" id="1.1.1.2" evidence="5"/>
<evidence type="ECO:0000313" key="9">
    <source>
        <dbReference type="EMBL" id="REK84968.1"/>
    </source>
</evidence>
<feature type="domain" description="Enoyl reductase (ER)" evidence="8">
    <location>
        <begin position="16"/>
        <end position="346"/>
    </location>
</feature>
<dbReference type="SUPFAM" id="SSF51735">
    <property type="entry name" value="NAD(P)-binding Rossmann-fold domains"/>
    <property type="match status" value="1"/>
</dbReference>
<dbReference type="InterPro" id="IPR011032">
    <property type="entry name" value="GroES-like_sf"/>
</dbReference>
<evidence type="ECO:0000256" key="1">
    <source>
        <dbReference type="ARBA" id="ARBA00001947"/>
    </source>
</evidence>
<evidence type="ECO:0000256" key="3">
    <source>
        <dbReference type="ARBA" id="ARBA00022833"/>
    </source>
</evidence>
<gene>
    <name evidence="9" type="ORF">DY245_40380</name>
</gene>
<dbReference type="Proteomes" id="UP000262477">
    <property type="component" value="Unassembled WGS sequence"/>
</dbReference>
<dbReference type="CDD" id="cd05283">
    <property type="entry name" value="CAD1"/>
    <property type="match status" value="1"/>
</dbReference>
<reference evidence="9 10" key="1">
    <citation type="submission" date="2018-08" db="EMBL/GenBank/DDBJ databases">
        <title>Streptomyces NEAU-D10 sp. nov., a novel Actinomycete isolated from soil.</title>
        <authorList>
            <person name="Jin L."/>
        </authorList>
    </citation>
    <scope>NUCLEOTIDE SEQUENCE [LARGE SCALE GENOMIC DNA]</scope>
    <source>
        <strain evidence="9 10">NEAU-D10</strain>
    </source>
</reference>
<keyword evidence="2 7" id="KW-0479">Metal-binding</keyword>
<dbReference type="InterPro" id="IPR013154">
    <property type="entry name" value="ADH-like_N"/>
</dbReference>
<keyword evidence="3 7" id="KW-0862">Zinc</keyword>
<evidence type="ECO:0000313" key="10">
    <source>
        <dbReference type="Proteomes" id="UP000262477"/>
    </source>
</evidence>
<protein>
    <recommendedName>
        <fullName evidence="5">alcohol dehydrogenase (NADP(+))</fullName>
        <ecNumber evidence="5">1.1.1.2</ecNumber>
    </recommendedName>
</protein>
<evidence type="ECO:0000256" key="2">
    <source>
        <dbReference type="ARBA" id="ARBA00022723"/>
    </source>
</evidence>
<comment type="cofactor">
    <cofactor evidence="1 7">
        <name>Zn(2+)</name>
        <dbReference type="ChEBI" id="CHEBI:29105"/>
    </cofactor>
</comment>
<comment type="catalytic activity">
    <reaction evidence="6">
        <text>a primary alcohol + NADP(+) = an aldehyde + NADPH + H(+)</text>
        <dbReference type="Rhea" id="RHEA:15937"/>
        <dbReference type="ChEBI" id="CHEBI:15378"/>
        <dbReference type="ChEBI" id="CHEBI:15734"/>
        <dbReference type="ChEBI" id="CHEBI:17478"/>
        <dbReference type="ChEBI" id="CHEBI:57783"/>
        <dbReference type="ChEBI" id="CHEBI:58349"/>
        <dbReference type="EC" id="1.1.1.2"/>
    </reaction>
</comment>
<dbReference type="InterPro" id="IPR002328">
    <property type="entry name" value="ADH_Zn_CS"/>
</dbReference>
<evidence type="ECO:0000259" key="8">
    <source>
        <dbReference type="SMART" id="SM00829"/>
    </source>
</evidence>
<dbReference type="Pfam" id="PF08240">
    <property type="entry name" value="ADH_N"/>
    <property type="match status" value="1"/>
</dbReference>
<proteinExistence type="inferred from homology"/>
<dbReference type="Pfam" id="PF00107">
    <property type="entry name" value="ADH_zinc_N"/>
    <property type="match status" value="1"/>
</dbReference>
<keyword evidence="4" id="KW-0560">Oxidoreductase</keyword>
<evidence type="ECO:0000256" key="4">
    <source>
        <dbReference type="ARBA" id="ARBA00023002"/>
    </source>
</evidence>
<dbReference type="Gene3D" id="3.90.180.10">
    <property type="entry name" value="Medium-chain alcohol dehydrogenases, catalytic domain"/>
    <property type="match status" value="1"/>
</dbReference>
<sequence>MTHTSVSAYAAPAPKAPLERITIPRREPGAHDILIDIKYAGICHSDIHTVRAEWGDGGTFPIVPGHEIAGVVAEVGAEVTRYQVGDRVGVGCFVDSCRECENCRAGLQQYCTGELGTVGTYAATGRDGEQTHGGYSTHLVVDENYALRIPESIPLDAAAPLLCAGITLYSPLAHWKAGPGKKVAVVGLGGLGHMGVKIAAAMGAEVTVLSQSLRKKDDGLRLGADHYHATSDPATFEELAGSFDLILNTVSANLDLNAYFGLLRTDGTLVQLGAPENPLPIAPFALIQHRKSFAGSMIGGIPETQEMLDFCGEHGLAADIEVISADRINEAYERVLASDVRYRFVIDTSTI</sequence>
<dbReference type="InterPro" id="IPR020843">
    <property type="entry name" value="ER"/>
</dbReference>
<keyword evidence="10" id="KW-1185">Reference proteome</keyword>
<dbReference type="PROSITE" id="PS00059">
    <property type="entry name" value="ADH_ZINC"/>
    <property type="match status" value="1"/>
</dbReference>
<dbReference type="PANTHER" id="PTHR42683">
    <property type="entry name" value="ALDEHYDE REDUCTASE"/>
    <property type="match status" value="1"/>
</dbReference>
<dbReference type="GO" id="GO:0008270">
    <property type="term" value="F:zinc ion binding"/>
    <property type="evidence" value="ECO:0007669"/>
    <property type="project" value="InterPro"/>
</dbReference>
<dbReference type="AlphaFoldDB" id="A0A371PR37"/>
<dbReference type="EMBL" id="QUAC01000466">
    <property type="protein sequence ID" value="REK84968.1"/>
    <property type="molecule type" value="Genomic_DNA"/>
</dbReference>
<dbReference type="FunFam" id="3.40.50.720:FF:000022">
    <property type="entry name" value="Cinnamyl alcohol dehydrogenase"/>
    <property type="match status" value="1"/>
</dbReference>
<dbReference type="RefSeq" id="WP_128512071.1">
    <property type="nucleotide sequence ID" value="NZ_QUAC01000466.1"/>
</dbReference>
<dbReference type="InterPro" id="IPR036291">
    <property type="entry name" value="NAD(P)-bd_dom_sf"/>
</dbReference>
<dbReference type="Gene3D" id="3.40.50.720">
    <property type="entry name" value="NAD(P)-binding Rossmann-like Domain"/>
    <property type="match status" value="1"/>
</dbReference>
<comment type="similarity">
    <text evidence="7">Belongs to the zinc-containing alcohol dehydrogenase family.</text>
</comment>